<name>A0ABQ4PZU6_9BURK</name>
<dbReference type="EMBL" id="BPMK01000001">
    <property type="protein sequence ID" value="GIZ50345.1"/>
    <property type="molecule type" value="Genomic_DNA"/>
</dbReference>
<dbReference type="RefSeq" id="WP_220806508.1">
    <property type="nucleotide sequence ID" value="NZ_BPMK01000001.1"/>
</dbReference>
<dbReference type="Proteomes" id="UP000887222">
    <property type="component" value="Unassembled WGS sequence"/>
</dbReference>
<organism evidence="2 3">
    <name type="scientific">Noviherbaspirillum aridicola</name>
    <dbReference type="NCBI Taxonomy" id="2849687"/>
    <lineage>
        <taxon>Bacteria</taxon>
        <taxon>Pseudomonadati</taxon>
        <taxon>Pseudomonadota</taxon>
        <taxon>Betaproteobacteria</taxon>
        <taxon>Burkholderiales</taxon>
        <taxon>Oxalobacteraceae</taxon>
        <taxon>Noviherbaspirillum</taxon>
    </lineage>
</organism>
<evidence type="ECO:0000313" key="2">
    <source>
        <dbReference type="EMBL" id="GIZ50345.1"/>
    </source>
</evidence>
<keyword evidence="1" id="KW-0472">Membrane</keyword>
<protein>
    <submittedName>
        <fullName evidence="2">Uncharacterized protein</fullName>
    </submittedName>
</protein>
<keyword evidence="1" id="KW-1133">Transmembrane helix</keyword>
<evidence type="ECO:0000313" key="3">
    <source>
        <dbReference type="Proteomes" id="UP000887222"/>
    </source>
</evidence>
<sequence>MPLQAYKSMMYAGGLLTVLSVVAVAVDAGLITVLLFGAGLLTLLAGAVGYLWNGE</sequence>
<reference evidence="2 3" key="1">
    <citation type="journal article" date="2022" name="Int. J. Syst. Evol. Microbiol.">
        <title>Noviherbaspirillum aridicola sp. nov., isolated from an arid soil in Pakistan.</title>
        <authorList>
            <person name="Khan I.U."/>
            <person name="Saqib M."/>
            <person name="Amin A."/>
            <person name="Hussain F."/>
            <person name="Li L."/>
            <person name="Liu Y.H."/>
            <person name="Fang B.Z."/>
            <person name="Ahmed I."/>
            <person name="Li W.J."/>
        </authorList>
    </citation>
    <scope>NUCLEOTIDE SEQUENCE [LARGE SCALE GENOMIC DNA]</scope>
    <source>
        <strain evidence="2 3">NCCP-691</strain>
    </source>
</reference>
<feature type="transmembrane region" description="Helical" evidence="1">
    <location>
        <begin position="33"/>
        <end position="52"/>
    </location>
</feature>
<keyword evidence="3" id="KW-1185">Reference proteome</keyword>
<evidence type="ECO:0000256" key="1">
    <source>
        <dbReference type="SAM" id="Phobius"/>
    </source>
</evidence>
<comment type="caution">
    <text evidence="2">The sequence shown here is derived from an EMBL/GenBank/DDBJ whole genome shotgun (WGS) entry which is preliminary data.</text>
</comment>
<keyword evidence="1" id="KW-0812">Transmembrane</keyword>
<accession>A0ABQ4PZU6</accession>
<proteinExistence type="predicted"/>
<gene>
    <name evidence="2" type="ORF">NCCP691_03590</name>
</gene>